<feature type="compositionally biased region" description="Basic and acidic residues" evidence="1">
    <location>
        <begin position="36"/>
        <end position="58"/>
    </location>
</feature>
<name>A0A401GTL3_9APHY</name>
<feature type="compositionally biased region" description="Basic residues" evidence="1">
    <location>
        <begin position="1"/>
        <end position="16"/>
    </location>
</feature>
<feature type="region of interest" description="Disordered" evidence="1">
    <location>
        <begin position="781"/>
        <end position="803"/>
    </location>
</feature>
<feature type="region of interest" description="Disordered" evidence="1">
    <location>
        <begin position="116"/>
        <end position="199"/>
    </location>
</feature>
<dbReference type="InterPro" id="IPR041078">
    <property type="entry name" value="Plavaka"/>
</dbReference>
<feature type="compositionally biased region" description="Basic and acidic residues" evidence="1">
    <location>
        <begin position="130"/>
        <end position="147"/>
    </location>
</feature>
<dbReference type="EMBL" id="BFAD01000008">
    <property type="protein sequence ID" value="GBE85562.1"/>
    <property type="molecule type" value="Genomic_DNA"/>
</dbReference>
<dbReference type="STRING" id="139825.A0A401GTL3"/>
<protein>
    <recommendedName>
        <fullName evidence="4">CxC2-like cysteine cluster KDZ transposase-associated domain-containing protein</fullName>
    </recommendedName>
</protein>
<dbReference type="AlphaFoldDB" id="A0A401GTL3"/>
<reference evidence="2 3" key="1">
    <citation type="journal article" date="2018" name="Sci. Rep.">
        <title>Genome sequence of the cauliflower mushroom Sparassis crispa (Hanabiratake) and its association with beneficial usage.</title>
        <authorList>
            <person name="Kiyama R."/>
            <person name="Furutani Y."/>
            <person name="Kawaguchi K."/>
            <person name="Nakanishi T."/>
        </authorList>
    </citation>
    <scope>NUCLEOTIDE SEQUENCE [LARGE SCALE GENOMIC DNA]</scope>
</reference>
<feature type="compositionally biased region" description="Low complexity" evidence="1">
    <location>
        <begin position="73"/>
        <end position="84"/>
    </location>
</feature>
<evidence type="ECO:0000256" key="1">
    <source>
        <dbReference type="SAM" id="MobiDB-lite"/>
    </source>
</evidence>
<evidence type="ECO:0000313" key="2">
    <source>
        <dbReference type="EMBL" id="GBE85562.1"/>
    </source>
</evidence>
<proteinExistence type="predicted"/>
<evidence type="ECO:0008006" key="4">
    <source>
        <dbReference type="Google" id="ProtNLM"/>
    </source>
</evidence>
<accession>A0A401GTL3</accession>
<dbReference type="InParanoid" id="A0A401GTL3"/>
<dbReference type="RefSeq" id="XP_027616475.1">
    <property type="nucleotide sequence ID" value="XM_027760674.1"/>
</dbReference>
<dbReference type="Proteomes" id="UP000287166">
    <property type="component" value="Unassembled WGS sequence"/>
</dbReference>
<organism evidence="2 3">
    <name type="scientific">Sparassis crispa</name>
    <dbReference type="NCBI Taxonomy" id="139825"/>
    <lineage>
        <taxon>Eukaryota</taxon>
        <taxon>Fungi</taxon>
        <taxon>Dikarya</taxon>
        <taxon>Basidiomycota</taxon>
        <taxon>Agaricomycotina</taxon>
        <taxon>Agaricomycetes</taxon>
        <taxon>Polyporales</taxon>
        <taxon>Sparassidaceae</taxon>
        <taxon>Sparassis</taxon>
    </lineage>
</organism>
<dbReference type="OrthoDB" id="3199698at2759"/>
<gene>
    <name evidence="2" type="ORF">SCP_0800790</name>
</gene>
<dbReference type="GeneID" id="38782479"/>
<evidence type="ECO:0000313" key="3">
    <source>
        <dbReference type="Proteomes" id="UP000287166"/>
    </source>
</evidence>
<sequence length="1034" mass="117190">MKFKAKNGHSKHARTYHPKDPLARIPISLPLQQYTSRDHQGEGSNERSGADLEDRRDGSVGPDAQAPHVQERAGSGADADAIGDAPDHYDFEHADNFGFRDVHMDFEGVDELGRDLYEDYEGSPNPHHAHGGDSDGDHSMGDKRDTPSRTSMSPDAEDPTRPIIQNHPHIYGRPCDEFGNYLPRDVPPPPPQAPAHDDWYPYRNRTEFETAELLFARDEMSAGNIDALCRLWASSLVKDGDEAPFADAKDLYQRIDNTLLGEVKWQSFNMTHNGLKLDNNAPAWMNADYDVWYRDPRLVAQNMLSNPDFDGEIDYSVMCQFEREAPHQHHLQDFMSGDWVWKQADLITQDPDTHGSMFVPIILGSNKTTVSVATGQNEYYPLYMSIGNVRNNVRQAHRNAVALIGFLAIPKTDRKYADDIQFRKFRRQMFHSSLSKILQPLKPGMTTPEVTHCADGHFRHVIYGLGPYIADYPEQALLACIVQGWCPKCTAHSSNLDGSEGGRCSRAHTEVLVEELGLDVLWRDYGLVGDIVPFTNDFPRADIHELLSPDLLHQLIKGTFKDHLVDWVEQYINSKYSPATAKSILADIDRCISVVPPFSHLRRFPEGRGFKQWTGDDSKALMKVYLPAISHYVPRKMVHALRLFLDFCYLARRDVHTEKTLADLDHALKRFHRDREIFATCGVRISGFSLPRQHSLVHYRAHIWAFGAPNGLCSSITESRHITAVKKPWRRSSHYKALGQMLLMNQRLDKLAAARVDFTSRGMLAESALVAAMNIHIRGLENDMPNPDADAGPTAQREDDIVPGPRSKEYVKLAVTLQRQHSRSIYALADEIDQPHLPTALRHFLYGQLHPNRDISGTIPIDACPEVLHQDKVYVVYSAAATYYAPSDPSGIGGMRREYIRATPSWRGVGPCFDCVFIKSPSADPGVNSFDIAHVQLFFNFRFRYIQYPCALIRRYELVDEQPDRDTGMWIVRPRTDDGSISVIHTDSILRAAHLIPVFNGPIPEGLTEYHSLDVFEQFYMNKYVDHHAFHTLF</sequence>
<feature type="region of interest" description="Disordered" evidence="1">
    <location>
        <begin position="1"/>
        <end position="87"/>
    </location>
</feature>
<comment type="caution">
    <text evidence="2">The sequence shown here is derived from an EMBL/GenBank/DDBJ whole genome shotgun (WGS) entry which is preliminary data.</text>
</comment>
<dbReference type="Pfam" id="PF18759">
    <property type="entry name" value="Plavaka"/>
    <property type="match status" value="1"/>
</dbReference>
<keyword evidence="3" id="KW-1185">Reference proteome</keyword>